<accession>A0A7W9M3J7</accession>
<dbReference type="EMBL" id="JACHMO010000001">
    <property type="protein sequence ID" value="MBB5806125.1"/>
    <property type="molecule type" value="Genomic_DNA"/>
</dbReference>
<dbReference type="Pfam" id="PF00440">
    <property type="entry name" value="TetR_N"/>
    <property type="match status" value="1"/>
</dbReference>
<comment type="caution">
    <text evidence="4">The sequence shown here is derived from an EMBL/GenBank/DDBJ whole genome shotgun (WGS) entry which is preliminary data.</text>
</comment>
<protein>
    <submittedName>
        <fullName evidence="4">DNA-binding transcriptional regulator YbjK</fullName>
    </submittedName>
</protein>
<dbReference type="InterPro" id="IPR041583">
    <property type="entry name" value="TetR_C_31"/>
</dbReference>
<feature type="domain" description="HTH tetR-type" evidence="3">
    <location>
        <begin position="5"/>
        <end position="65"/>
    </location>
</feature>
<dbReference type="InterPro" id="IPR001647">
    <property type="entry name" value="HTH_TetR"/>
</dbReference>
<dbReference type="RefSeq" id="WP_184925313.1">
    <property type="nucleotide sequence ID" value="NZ_JACHMO010000001.1"/>
</dbReference>
<dbReference type="GO" id="GO:0003700">
    <property type="term" value="F:DNA-binding transcription factor activity"/>
    <property type="evidence" value="ECO:0007669"/>
    <property type="project" value="TreeGrafter"/>
</dbReference>
<sequence>MTRPAETRQRIISAVLRIVGDDGIAGVTNRRIAQEAGVSLGSVTYHFATQQDLLRESLRYFVTEETKRFGELAKENSTECADLTQVVELVGQVAEATGTDSERIAPYELYLHAGRDPELRAAAAECFAAYDRLAATVLTSIGVKDADQVAGAVVGMVMGLKLRALATGSGTEDLVDGLMLLAKGSTTTTTE</sequence>
<dbReference type="Gene3D" id="1.10.357.10">
    <property type="entry name" value="Tetracycline Repressor, domain 2"/>
    <property type="match status" value="1"/>
</dbReference>
<dbReference type="Pfam" id="PF17940">
    <property type="entry name" value="TetR_C_31"/>
    <property type="match status" value="1"/>
</dbReference>
<dbReference type="Proteomes" id="UP000552097">
    <property type="component" value="Unassembled WGS sequence"/>
</dbReference>
<dbReference type="GO" id="GO:0000976">
    <property type="term" value="F:transcription cis-regulatory region binding"/>
    <property type="evidence" value="ECO:0007669"/>
    <property type="project" value="TreeGrafter"/>
</dbReference>
<proteinExistence type="predicted"/>
<dbReference type="PANTHER" id="PTHR30055">
    <property type="entry name" value="HTH-TYPE TRANSCRIPTIONAL REGULATOR RUTR"/>
    <property type="match status" value="1"/>
</dbReference>
<organism evidence="4 5">
    <name type="scientific">Saccharothrix ecbatanensis</name>
    <dbReference type="NCBI Taxonomy" id="1105145"/>
    <lineage>
        <taxon>Bacteria</taxon>
        <taxon>Bacillati</taxon>
        <taxon>Actinomycetota</taxon>
        <taxon>Actinomycetes</taxon>
        <taxon>Pseudonocardiales</taxon>
        <taxon>Pseudonocardiaceae</taxon>
        <taxon>Saccharothrix</taxon>
    </lineage>
</organism>
<evidence type="ECO:0000256" key="2">
    <source>
        <dbReference type="PROSITE-ProRule" id="PRU00335"/>
    </source>
</evidence>
<evidence type="ECO:0000313" key="4">
    <source>
        <dbReference type="EMBL" id="MBB5806125.1"/>
    </source>
</evidence>
<dbReference type="SUPFAM" id="SSF48498">
    <property type="entry name" value="Tetracyclin repressor-like, C-terminal domain"/>
    <property type="match status" value="1"/>
</dbReference>
<evidence type="ECO:0000313" key="5">
    <source>
        <dbReference type="Proteomes" id="UP000552097"/>
    </source>
</evidence>
<dbReference type="SUPFAM" id="SSF46689">
    <property type="entry name" value="Homeodomain-like"/>
    <property type="match status" value="1"/>
</dbReference>
<dbReference type="InterPro" id="IPR036271">
    <property type="entry name" value="Tet_transcr_reg_TetR-rel_C_sf"/>
</dbReference>
<dbReference type="InterPro" id="IPR009057">
    <property type="entry name" value="Homeodomain-like_sf"/>
</dbReference>
<dbReference type="AlphaFoldDB" id="A0A7W9M3J7"/>
<name>A0A7W9M3J7_9PSEU</name>
<keyword evidence="1 2" id="KW-0238">DNA-binding</keyword>
<dbReference type="InterPro" id="IPR050109">
    <property type="entry name" value="HTH-type_TetR-like_transc_reg"/>
</dbReference>
<reference evidence="4 5" key="1">
    <citation type="submission" date="2020-08" db="EMBL/GenBank/DDBJ databases">
        <title>Sequencing the genomes of 1000 actinobacteria strains.</title>
        <authorList>
            <person name="Klenk H.-P."/>
        </authorList>
    </citation>
    <scope>NUCLEOTIDE SEQUENCE [LARGE SCALE GENOMIC DNA]</scope>
    <source>
        <strain evidence="4 5">DSM 45486</strain>
    </source>
</reference>
<dbReference type="PANTHER" id="PTHR30055:SF226">
    <property type="entry name" value="HTH-TYPE TRANSCRIPTIONAL REGULATOR PKSA"/>
    <property type="match status" value="1"/>
</dbReference>
<keyword evidence="5" id="KW-1185">Reference proteome</keyword>
<evidence type="ECO:0000259" key="3">
    <source>
        <dbReference type="PROSITE" id="PS50977"/>
    </source>
</evidence>
<dbReference type="PRINTS" id="PR00455">
    <property type="entry name" value="HTHTETR"/>
</dbReference>
<feature type="DNA-binding region" description="H-T-H motif" evidence="2">
    <location>
        <begin position="28"/>
        <end position="47"/>
    </location>
</feature>
<gene>
    <name evidence="4" type="ORF">F4560_005893</name>
</gene>
<evidence type="ECO:0000256" key="1">
    <source>
        <dbReference type="ARBA" id="ARBA00023125"/>
    </source>
</evidence>
<dbReference type="PROSITE" id="PS50977">
    <property type="entry name" value="HTH_TETR_2"/>
    <property type="match status" value="1"/>
</dbReference>